<name>A0A9D1H653_9FIRM</name>
<dbReference type="AlphaFoldDB" id="A0A9D1H653"/>
<comment type="catalytic activity">
    <reaction evidence="7">
        <text>a peptidoglycan chain = a peptidoglycan chain with N-acetyl-1,6-anhydromuramyl-[peptide] at the reducing end + a peptidoglycan chain with N-acetylglucosamine at the non-reducing end.</text>
        <dbReference type="EC" id="4.2.2.29"/>
    </reaction>
</comment>
<feature type="region of interest" description="Disordered" evidence="8">
    <location>
        <begin position="1"/>
        <end position="102"/>
    </location>
</feature>
<evidence type="ECO:0000256" key="7">
    <source>
        <dbReference type="HAMAP-Rule" id="MF_02065"/>
    </source>
</evidence>
<keyword evidence="2 7" id="KW-0812">Transmembrane</keyword>
<keyword evidence="4 7" id="KW-0472">Membrane</keyword>
<evidence type="ECO:0000256" key="5">
    <source>
        <dbReference type="ARBA" id="ARBA00023239"/>
    </source>
</evidence>
<keyword evidence="6 7" id="KW-0961">Cell wall biogenesis/degradation</keyword>
<reference evidence="9" key="1">
    <citation type="submission" date="2020-10" db="EMBL/GenBank/DDBJ databases">
        <authorList>
            <person name="Gilroy R."/>
        </authorList>
    </citation>
    <scope>NUCLEOTIDE SEQUENCE</scope>
    <source>
        <strain evidence="9">ChiBcec7-5410</strain>
    </source>
</reference>
<evidence type="ECO:0000256" key="2">
    <source>
        <dbReference type="ARBA" id="ARBA00022692"/>
    </source>
</evidence>
<dbReference type="Proteomes" id="UP000824160">
    <property type="component" value="Unassembled WGS sequence"/>
</dbReference>
<dbReference type="NCBIfam" id="TIGR00247">
    <property type="entry name" value="endolytic transglycosylase MltG"/>
    <property type="match status" value="1"/>
</dbReference>
<keyword evidence="5 7" id="KW-0456">Lyase</keyword>
<dbReference type="PANTHER" id="PTHR30518:SF2">
    <property type="entry name" value="ENDOLYTIC MUREIN TRANSGLYCOSYLASE"/>
    <property type="match status" value="1"/>
</dbReference>
<dbReference type="GO" id="GO:0071555">
    <property type="term" value="P:cell wall organization"/>
    <property type="evidence" value="ECO:0007669"/>
    <property type="project" value="UniProtKB-KW"/>
</dbReference>
<feature type="compositionally biased region" description="Acidic residues" evidence="8">
    <location>
        <begin position="74"/>
        <end position="92"/>
    </location>
</feature>
<evidence type="ECO:0000313" key="10">
    <source>
        <dbReference type="Proteomes" id="UP000824160"/>
    </source>
</evidence>
<dbReference type="EC" id="4.2.2.29" evidence="7"/>
<comment type="function">
    <text evidence="7">Functions as a peptidoglycan terminase that cleaves nascent peptidoglycan strands endolytically to terminate their elongation.</text>
</comment>
<dbReference type="HAMAP" id="MF_02065">
    <property type="entry name" value="MltG"/>
    <property type="match status" value="1"/>
</dbReference>
<dbReference type="GO" id="GO:0009252">
    <property type="term" value="P:peptidoglycan biosynthetic process"/>
    <property type="evidence" value="ECO:0007669"/>
    <property type="project" value="UniProtKB-UniRule"/>
</dbReference>
<dbReference type="GO" id="GO:0008932">
    <property type="term" value="F:lytic endotransglycosylase activity"/>
    <property type="evidence" value="ECO:0007669"/>
    <property type="project" value="UniProtKB-UniRule"/>
</dbReference>
<accession>A0A9D1H653</accession>
<evidence type="ECO:0000256" key="8">
    <source>
        <dbReference type="SAM" id="MobiDB-lite"/>
    </source>
</evidence>
<keyword evidence="3 7" id="KW-1133">Transmembrane helix</keyword>
<keyword evidence="1 7" id="KW-1003">Cell membrane</keyword>
<evidence type="ECO:0000256" key="1">
    <source>
        <dbReference type="ARBA" id="ARBA00022475"/>
    </source>
</evidence>
<dbReference type="EMBL" id="DVLW01000051">
    <property type="protein sequence ID" value="HIT93931.1"/>
    <property type="molecule type" value="Genomic_DNA"/>
</dbReference>
<feature type="site" description="Important for catalytic activity" evidence="7">
    <location>
        <position position="342"/>
    </location>
</feature>
<protein>
    <recommendedName>
        <fullName evidence="7">Endolytic murein transglycosylase</fullName>
        <ecNumber evidence="7">4.2.2.29</ecNumber>
    </recommendedName>
    <alternativeName>
        <fullName evidence="7">Peptidoglycan lytic transglycosylase</fullName>
    </alternativeName>
    <alternativeName>
        <fullName evidence="7">Peptidoglycan polymerization terminase</fullName>
    </alternativeName>
</protein>
<comment type="subcellular location">
    <subcellularLocation>
        <location evidence="7">Cell membrane</location>
        <topology evidence="7">Single-pass membrane protein</topology>
    </subcellularLocation>
</comment>
<evidence type="ECO:0000256" key="4">
    <source>
        <dbReference type="ARBA" id="ARBA00023136"/>
    </source>
</evidence>
<evidence type="ECO:0000256" key="6">
    <source>
        <dbReference type="ARBA" id="ARBA00023316"/>
    </source>
</evidence>
<organism evidence="9 10">
    <name type="scientific">Candidatus Faecivivens stercoripullorum</name>
    <dbReference type="NCBI Taxonomy" id="2840805"/>
    <lineage>
        <taxon>Bacteria</taxon>
        <taxon>Bacillati</taxon>
        <taxon>Bacillota</taxon>
        <taxon>Clostridia</taxon>
        <taxon>Eubacteriales</taxon>
        <taxon>Oscillospiraceae</taxon>
        <taxon>Oscillospiraceae incertae sedis</taxon>
        <taxon>Candidatus Faecivivens</taxon>
    </lineage>
</organism>
<comment type="caution">
    <text evidence="9">The sequence shown here is derived from an EMBL/GenBank/DDBJ whole genome shotgun (WGS) entry which is preliminary data.</text>
</comment>
<dbReference type="PANTHER" id="PTHR30518">
    <property type="entry name" value="ENDOLYTIC MUREIN TRANSGLYCOSYLASE"/>
    <property type="match status" value="1"/>
</dbReference>
<gene>
    <name evidence="7 9" type="primary">mltG</name>
    <name evidence="9" type="ORF">IAC43_01975</name>
</gene>
<dbReference type="Pfam" id="PF02618">
    <property type="entry name" value="YceG"/>
    <property type="match status" value="1"/>
</dbReference>
<dbReference type="InterPro" id="IPR003770">
    <property type="entry name" value="MLTG-like"/>
</dbReference>
<sequence>MDKNNNLPLSDEQQEQQLPVGDTQPFENTGGEDRTIAFEAGSSQEASDLVDDILAEEMPAQWEEETVAVQVSEPEQDSFEPEEEEQPEEQPDENVMPPVKPRNPFRRVPKRVYHRGRLFSLAYVLVTITLCIFGSVMFLRVFNDVLAFITDNRAITINIDENDTTDDVAAKLKEAGLIKYDWLFSYVAKFEDAVGPYEAGEHTLNDNMNYMQLLNEIEKKEAVRETVQITFIEGLDINEIAELLEENDVCSADEFIEEVRSGSDYGFDFEAEISHSSDIFYPLEGYLFPDTYEFYTNSAPADIIVKMMRNFQNKIDTVQELMTEMGLTQHQTITLASIIQAEASGDPENMKLVSSVYWNRLNDVENYPMLQSDPTRDYANSVILMSGNNSANQRKASLYNTYECTGLPAGPICNPGMDAIMAALQPESTAYYYFCSNTRTGEFYYAETLQAHEENVDQIN</sequence>
<evidence type="ECO:0000313" key="9">
    <source>
        <dbReference type="EMBL" id="HIT93931.1"/>
    </source>
</evidence>
<evidence type="ECO:0000256" key="3">
    <source>
        <dbReference type="ARBA" id="ARBA00022989"/>
    </source>
</evidence>
<reference evidence="9" key="2">
    <citation type="journal article" date="2021" name="PeerJ">
        <title>Extensive microbial diversity within the chicken gut microbiome revealed by metagenomics and culture.</title>
        <authorList>
            <person name="Gilroy R."/>
            <person name="Ravi A."/>
            <person name="Getino M."/>
            <person name="Pursley I."/>
            <person name="Horton D.L."/>
            <person name="Alikhan N.F."/>
            <person name="Baker D."/>
            <person name="Gharbi K."/>
            <person name="Hall N."/>
            <person name="Watson M."/>
            <person name="Adriaenssens E.M."/>
            <person name="Foster-Nyarko E."/>
            <person name="Jarju S."/>
            <person name="Secka A."/>
            <person name="Antonio M."/>
            <person name="Oren A."/>
            <person name="Chaudhuri R.R."/>
            <person name="La Ragione R."/>
            <person name="Hildebrand F."/>
            <person name="Pallen M.J."/>
        </authorList>
    </citation>
    <scope>NUCLEOTIDE SEQUENCE</scope>
    <source>
        <strain evidence="9">ChiBcec7-5410</strain>
    </source>
</reference>
<comment type="similarity">
    <text evidence="7">Belongs to the transglycosylase MltG family.</text>
</comment>
<feature type="transmembrane region" description="Helical" evidence="7">
    <location>
        <begin position="118"/>
        <end position="142"/>
    </location>
</feature>
<dbReference type="Gene3D" id="3.30.1490.480">
    <property type="entry name" value="Endolytic murein transglycosylase"/>
    <property type="match status" value="1"/>
</dbReference>
<dbReference type="GO" id="GO:0005886">
    <property type="term" value="C:plasma membrane"/>
    <property type="evidence" value="ECO:0007669"/>
    <property type="project" value="UniProtKB-SubCell"/>
</dbReference>
<proteinExistence type="inferred from homology"/>